<dbReference type="eggNOG" id="ENOG502SC4F">
    <property type="taxonomic scope" value="Eukaryota"/>
</dbReference>
<dbReference type="HOGENOM" id="CLU_083361_2_0_1"/>
<dbReference type="VEuPathDB" id="FungiDB:CTRG_04768"/>
<dbReference type="GO" id="GO:0000214">
    <property type="term" value="C:tRNA-intron endonuclease complex"/>
    <property type="evidence" value="ECO:0007669"/>
    <property type="project" value="InterPro"/>
</dbReference>
<dbReference type="Proteomes" id="UP000002037">
    <property type="component" value="Unassembled WGS sequence"/>
</dbReference>
<evidence type="ECO:0000256" key="2">
    <source>
        <dbReference type="ARBA" id="ARBA00022694"/>
    </source>
</evidence>
<keyword evidence="2" id="KW-0819">tRNA processing</keyword>
<dbReference type="InterPro" id="IPR018593">
    <property type="entry name" value="tRNA-endonuc_su_Sen15"/>
</dbReference>
<accession>C5MFC5</accession>
<evidence type="ECO:0000313" key="4">
    <source>
        <dbReference type="EMBL" id="EER31985.1"/>
    </source>
</evidence>
<dbReference type="Pfam" id="PF09631">
    <property type="entry name" value="Sen15"/>
    <property type="match status" value="1"/>
</dbReference>
<dbReference type="GO" id="GO:0003676">
    <property type="term" value="F:nucleic acid binding"/>
    <property type="evidence" value="ECO:0007669"/>
    <property type="project" value="InterPro"/>
</dbReference>
<keyword evidence="5" id="KW-1185">Reference proteome</keyword>
<dbReference type="PANTHER" id="PTHR28518:SF1">
    <property type="entry name" value="TRNA-SPLICING ENDONUCLEASE SUBUNIT SEN15"/>
    <property type="match status" value="1"/>
</dbReference>
<dbReference type="GeneID" id="8298121"/>
<dbReference type="SUPFAM" id="SSF53032">
    <property type="entry name" value="tRNA-intron endonuclease catalytic domain-like"/>
    <property type="match status" value="1"/>
</dbReference>
<dbReference type="InterPro" id="IPR011856">
    <property type="entry name" value="tRNA_endonuc-like_dom_sf"/>
</dbReference>
<protein>
    <recommendedName>
        <fullName evidence="3">tRNA-splicing endonuclease subunit Sen15 domain-containing protein</fullName>
    </recommendedName>
</protein>
<dbReference type="GO" id="GO:0000379">
    <property type="term" value="P:tRNA-type intron splice site recognition and cleavage"/>
    <property type="evidence" value="ECO:0007669"/>
    <property type="project" value="InterPro"/>
</dbReference>
<gene>
    <name evidence="4" type="ORF">CTRG_04768</name>
</gene>
<sequence length="120" mass="13996">MTTPIPFSSSIIDQVKLNLIHYNLWNEVNIHENDGYSYLSGKPREKLINTDNEIKKEWIIPKLLKDSKLSVQEINTWFNKIENDQGEGKRPERLIIGIVNDDGTVVYYFIHDGIVKPRQN</sequence>
<dbReference type="PANTHER" id="PTHR28518">
    <property type="entry name" value="TRNA-SPLICING ENDONUCLEASE SUBUNIT SEN15"/>
    <property type="match status" value="1"/>
</dbReference>
<dbReference type="KEGG" id="ctp:CTRG_04768"/>
<dbReference type="RefSeq" id="XP_002550470.1">
    <property type="nucleotide sequence ID" value="XM_002550424.1"/>
</dbReference>
<feature type="domain" description="tRNA-splicing endonuclease subunit Sen15" evidence="3">
    <location>
        <begin position="14"/>
        <end position="120"/>
    </location>
</feature>
<dbReference type="STRING" id="294747.C5MFC5"/>
<evidence type="ECO:0000313" key="5">
    <source>
        <dbReference type="Proteomes" id="UP000002037"/>
    </source>
</evidence>
<proteinExistence type="inferred from homology"/>
<evidence type="ECO:0000259" key="3">
    <source>
        <dbReference type="Pfam" id="PF09631"/>
    </source>
</evidence>
<dbReference type="EMBL" id="GG692400">
    <property type="protein sequence ID" value="EER31985.1"/>
    <property type="molecule type" value="Genomic_DNA"/>
</dbReference>
<dbReference type="OrthoDB" id="10002170at2759"/>
<dbReference type="InterPro" id="IPR036167">
    <property type="entry name" value="tRNA_intron_Endo_cat-like_sf"/>
</dbReference>
<dbReference type="InterPro" id="IPR042777">
    <property type="entry name" value="Sen15_fungi"/>
</dbReference>
<dbReference type="AlphaFoldDB" id="C5MFC5"/>
<evidence type="ECO:0000256" key="1">
    <source>
        <dbReference type="ARBA" id="ARBA00006091"/>
    </source>
</evidence>
<dbReference type="GO" id="GO:0000213">
    <property type="term" value="F:tRNA-intron lyase activity"/>
    <property type="evidence" value="ECO:0007669"/>
    <property type="project" value="TreeGrafter"/>
</dbReference>
<organism evidence="4 5">
    <name type="scientific">Candida tropicalis (strain ATCC MYA-3404 / T1)</name>
    <name type="common">Yeast</name>
    <dbReference type="NCBI Taxonomy" id="294747"/>
    <lineage>
        <taxon>Eukaryota</taxon>
        <taxon>Fungi</taxon>
        <taxon>Dikarya</taxon>
        <taxon>Ascomycota</taxon>
        <taxon>Saccharomycotina</taxon>
        <taxon>Pichiomycetes</taxon>
        <taxon>Debaryomycetaceae</taxon>
        <taxon>Candida/Lodderomyces clade</taxon>
        <taxon>Candida</taxon>
    </lineage>
</organism>
<reference evidence="4 5" key="1">
    <citation type="journal article" date="2009" name="Nature">
        <title>Evolution of pathogenicity and sexual reproduction in eight Candida genomes.</title>
        <authorList>
            <person name="Butler G."/>
            <person name="Rasmussen M.D."/>
            <person name="Lin M.F."/>
            <person name="Santos M.A."/>
            <person name="Sakthikumar S."/>
            <person name="Munro C.A."/>
            <person name="Rheinbay E."/>
            <person name="Grabherr M."/>
            <person name="Forche A."/>
            <person name="Reedy J.L."/>
            <person name="Agrafioti I."/>
            <person name="Arnaud M.B."/>
            <person name="Bates S."/>
            <person name="Brown A.J."/>
            <person name="Brunke S."/>
            <person name="Costanzo M.C."/>
            <person name="Fitzpatrick D.A."/>
            <person name="de Groot P.W."/>
            <person name="Harris D."/>
            <person name="Hoyer L.L."/>
            <person name="Hube B."/>
            <person name="Klis F.M."/>
            <person name="Kodira C."/>
            <person name="Lennard N."/>
            <person name="Logue M.E."/>
            <person name="Martin R."/>
            <person name="Neiman A.M."/>
            <person name="Nikolaou E."/>
            <person name="Quail M.A."/>
            <person name="Quinn J."/>
            <person name="Santos M.C."/>
            <person name="Schmitzberger F.F."/>
            <person name="Sherlock G."/>
            <person name="Shah P."/>
            <person name="Silverstein K.A."/>
            <person name="Skrzypek M.S."/>
            <person name="Soll D."/>
            <person name="Staggs R."/>
            <person name="Stansfield I."/>
            <person name="Stumpf M.P."/>
            <person name="Sudbery P.E."/>
            <person name="Srikantha T."/>
            <person name="Zeng Q."/>
            <person name="Berman J."/>
            <person name="Berriman M."/>
            <person name="Heitman J."/>
            <person name="Gow N.A."/>
            <person name="Lorenz M.C."/>
            <person name="Birren B.W."/>
            <person name="Kellis M."/>
            <person name="Cuomo C.A."/>
        </authorList>
    </citation>
    <scope>NUCLEOTIDE SEQUENCE [LARGE SCALE GENOMIC DNA]</scope>
    <source>
        <strain evidence="5">ATCC MYA-3404 / T1</strain>
    </source>
</reference>
<name>C5MFC5_CANTT</name>
<comment type="similarity">
    <text evidence="1">Belongs to the SEN15 family.</text>
</comment>
<dbReference type="Gene3D" id="3.40.1350.10">
    <property type="match status" value="1"/>
</dbReference>